<dbReference type="KEGG" id="blac:94346223"/>
<dbReference type="GeneID" id="94346223"/>
<dbReference type="OrthoDB" id="70899at2759"/>
<dbReference type="GO" id="GO:0032039">
    <property type="term" value="C:integrator complex"/>
    <property type="evidence" value="ECO:0007669"/>
    <property type="project" value="InterPro"/>
</dbReference>
<organism evidence="2 3">
    <name type="scientific">Bremia lactucae</name>
    <name type="common">Lettuce downy mildew</name>
    <dbReference type="NCBI Taxonomy" id="4779"/>
    <lineage>
        <taxon>Eukaryota</taxon>
        <taxon>Sar</taxon>
        <taxon>Stramenopiles</taxon>
        <taxon>Oomycota</taxon>
        <taxon>Peronosporomycetes</taxon>
        <taxon>Peronosporales</taxon>
        <taxon>Peronosporaceae</taxon>
        <taxon>Bremia</taxon>
    </lineage>
</organism>
<name>A0A976ICR2_BRELC</name>
<dbReference type="GO" id="GO:0034472">
    <property type="term" value="P:snRNA 3'-end processing"/>
    <property type="evidence" value="ECO:0007669"/>
    <property type="project" value="TreeGrafter"/>
</dbReference>
<reference evidence="2 3" key="1">
    <citation type="journal article" date="2021" name="Genome Biol.">
        <title>AFLAP: assembly-free linkage analysis pipeline using k-mers from genome sequencing data.</title>
        <authorList>
            <person name="Fletcher K."/>
            <person name="Zhang L."/>
            <person name="Gil J."/>
            <person name="Han R."/>
            <person name="Cavanaugh K."/>
            <person name="Michelmore R."/>
        </authorList>
    </citation>
    <scope>NUCLEOTIDE SEQUENCE [LARGE SCALE GENOMIC DNA]</scope>
    <source>
        <strain evidence="2 3">SF5</strain>
    </source>
</reference>
<dbReference type="PANTHER" id="PTHR28608">
    <property type="entry name" value="INTEGRATOR COMPLEX SUBUNIT 2"/>
    <property type="match status" value="1"/>
</dbReference>
<dbReference type="PANTHER" id="PTHR28608:SF1">
    <property type="entry name" value="INTEGRATOR COMPLEX SUBUNIT 2"/>
    <property type="match status" value="1"/>
</dbReference>
<dbReference type="RefSeq" id="XP_067816249.1">
    <property type="nucleotide sequence ID" value="XM_067960552.1"/>
</dbReference>
<proteinExistence type="predicted"/>
<protein>
    <submittedName>
        <fullName evidence="2">Uncharacterized protein</fullName>
    </submittedName>
</protein>
<dbReference type="EMBL" id="SHOA02000006">
    <property type="protein sequence ID" value="TDH66750.1"/>
    <property type="molecule type" value="Genomic_DNA"/>
</dbReference>
<dbReference type="Proteomes" id="UP000294530">
    <property type="component" value="Unassembled WGS sequence"/>
</dbReference>
<evidence type="ECO:0000256" key="1">
    <source>
        <dbReference type="SAM" id="MobiDB-lite"/>
    </source>
</evidence>
<keyword evidence="3" id="KW-1185">Reference proteome</keyword>
<accession>A0A976ICR2</accession>
<comment type="caution">
    <text evidence="2">The sequence shown here is derived from an EMBL/GenBank/DDBJ whole genome shotgun (WGS) entry which is preliminary data.</text>
</comment>
<evidence type="ECO:0000313" key="2">
    <source>
        <dbReference type="EMBL" id="TDH66750.1"/>
    </source>
</evidence>
<gene>
    <name evidence="2" type="ORF">CCR75_002455</name>
</gene>
<dbReference type="AlphaFoldDB" id="A0A976ICR2"/>
<feature type="region of interest" description="Disordered" evidence="1">
    <location>
        <begin position="1"/>
        <end position="24"/>
    </location>
</feature>
<dbReference type="InterPro" id="IPR029321">
    <property type="entry name" value="INTS2"/>
</dbReference>
<evidence type="ECO:0000313" key="3">
    <source>
        <dbReference type="Proteomes" id="UP000294530"/>
    </source>
</evidence>
<sequence length="1246" mass="137922">MSDPDRDAVMADPEPVASSSSIASSPSISSHLLSLAAAGNLSSLPNDVATTESFEALDDLVTPFLPLLTRLQSSRRAFSTPQTRIQSTVLDTTLLRVEKTITWRHYGQVIADLSLSQLQAAVVHDSTAPSRRFERGSVADQVKMILCEWLLAPPGILDASELFMNELYQDHIAAILVHTLANSKLQPRKGSFNPFSIEAVTRRSLAVSVGPFLLSRLAVNDPSQIDQLLDAIVAAIIDTTAVDKTLAQQEQDAQTYSPFVLENAVSACMKVAKLSPFYAARLRAKLQSQTTSLQCTAVNFELLTMCVNAKEKMVGLYTWLKQDQSRTSALRTYIQLSGHDVTLKTSKFQLEAVRYSKHIQELAFETLDRTDVSSYELTIALSVCVAYQVRGSFRLTEEERIRFLQCLEKIASQSVSTRAIRLAFLVIVFLWYPLASALSKQLSQRDDHLKTAITLSQQVILSLFQARTTGAGPLFVVSAVLFYTKAPTLVPFLASVIGLEGSRGEFQAQEAVRAEYLHIVGEVVLKPILTESLLARQVLTFPPVPRISTSDAVAVGYGQEELTLRGLHGLLCERSFLRHYYGLQLENWIATQIGEHCALPIHPLLMSVLLEWIENYVLSFEYPITQAPRRLQLAIVPLRSTTLANWLTAPCLNHAYDVKQGVQEDLAWARGVLGLTYALQFNQRLRHATMVAGSKLGSLVSTPSVATSASVAAVGTGVDICLHYDLHSYPLGNIVSEVMAHGDQGGAFEFVAPTLIKLIFEEFPHLFDAATPSMSSGSTLQVIPLACGPQDLRERDLAVSWFRCRRRQGRNLPIVSVVSSPVSWTAVQMLLASLQQAPIQVVLRELVVLINGFLPYAMLSSLQVSTFSRQVSAFCAQLVSLYETRARRERGPSRTLLMRFVHALCFPEIIWRHQQLQTPPWKALQLLTYMQILEEPFRLIQDAHEGVIREPAVLRLLLGLVRDVRVAANVYITKCDPAVLGPVGDLSVMTTSVQQHLLVQDCLLVHELLKRLVSLRLSSCSHEVVEENRIFLCQFVNELVVADTERLASSSPRLLLAIHAQGYDVSLVTTLVEYVPSMRLLWDYWMATTSSTASSCSSASRLSTFQAKPLMEYIVEGAEKSVVEWRFRLRVVLSLCGAYLSGTRQSAAMQQALRVVWNKLRNGIGNMGETSAGSLSFLREVLPWIVDACSCHADLSAELVHFLLKLQRQSGASNDYSTAGKIAGQTQGQLLKQVLHDTYASLLEQM</sequence>